<name>A0ABN2DFJ5_9ACTN</name>
<comment type="caution">
    <text evidence="2">The sequence shown here is derived from an EMBL/GenBank/DDBJ whole genome shotgun (WGS) entry which is preliminary data.</text>
</comment>
<sequence length="262" mass="29103">MLIKVIRGHECTDRAGVAELLERSLQTVKYLAADRPVTGFPEPFEVDVTGRGSRTTADGARTGREYYRIADILAFKPGYLARVAAATLPRSHGRTLDTDPDTMLDPAAFAAYLRISPDTFGSYVAKSKDFWHAYAIVTRHATTEADRLTIHATVNGESLLIADGDDTFSVDADIHKVFGYYDGTWQPELPGYTFPGDARAALSTLLTGEDFYLPPPDEQHPGRGGMHRRWRGATAQSFNDQRHGSADWPRRRRRARRAHPSA</sequence>
<dbReference type="Proteomes" id="UP001501470">
    <property type="component" value="Unassembled WGS sequence"/>
</dbReference>
<dbReference type="EMBL" id="BAAAQD010000052">
    <property type="protein sequence ID" value="GAA1574307.1"/>
    <property type="molecule type" value="Genomic_DNA"/>
</dbReference>
<evidence type="ECO:0000313" key="3">
    <source>
        <dbReference type="Proteomes" id="UP001501470"/>
    </source>
</evidence>
<gene>
    <name evidence="2" type="ORF">GCM10009827_115200</name>
</gene>
<feature type="region of interest" description="Disordered" evidence="1">
    <location>
        <begin position="212"/>
        <end position="262"/>
    </location>
</feature>
<feature type="compositionally biased region" description="Basic residues" evidence="1">
    <location>
        <begin position="250"/>
        <end position="262"/>
    </location>
</feature>
<dbReference type="RefSeq" id="WP_344515076.1">
    <property type="nucleotide sequence ID" value="NZ_BAAAQD010000052.1"/>
</dbReference>
<accession>A0ABN2DFJ5</accession>
<feature type="compositionally biased region" description="Basic and acidic residues" evidence="1">
    <location>
        <begin position="240"/>
        <end position="249"/>
    </location>
</feature>
<reference evidence="2 3" key="1">
    <citation type="journal article" date="2019" name="Int. J. Syst. Evol. Microbiol.">
        <title>The Global Catalogue of Microorganisms (GCM) 10K type strain sequencing project: providing services to taxonomists for standard genome sequencing and annotation.</title>
        <authorList>
            <consortium name="The Broad Institute Genomics Platform"/>
            <consortium name="The Broad Institute Genome Sequencing Center for Infectious Disease"/>
            <person name="Wu L."/>
            <person name="Ma J."/>
        </authorList>
    </citation>
    <scope>NUCLEOTIDE SEQUENCE [LARGE SCALE GENOMIC DNA]</scope>
    <source>
        <strain evidence="2 3">JCM 15933</strain>
    </source>
</reference>
<organism evidence="2 3">
    <name type="scientific">Dactylosporangium maewongense</name>
    <dbReference type="NCBI Taxonomy" id="634393"/>
    <lineage>
        <taxon>Bacteria</taxon>
        <taxon>Bacillati</taxon>
        <taxon>Actinomycetota</taxon>
        <taxon>Actinomycetes</taxon>
        <taxon>Micromonosporales</taxon>
        <taxon>Micromonosporaceae</taxon>
        <taxon>Dactylosporangium</taxon>
    </lineage>
</organism>
<keyword evidence="3" id="KW-1185">Reference proteome</keyword>
<protein>
    <submittedName>
        <fullName evidence="2">Uncharacterized protein</fullName>
    </submittedName>
</protein>
<evidence type="ECO:0000313" key="2">
    <source>
        <dbReference type="EMBL" id="GAA1574307.1"/>
    </source>
</evidence>
<proteinExistence type="predicted"/>
<evidence type="ECO:0000256" key="1">
    <source>
        <dbReference type="SAM" id="MobiDB-lite"/>
    </source>
</evidence>